<feature type="region of interest" description="Disordered" evidence="1">
    <location>
        <begin position="291"/>
        <end position="331"/>
    </location>
</feature>
<accession>A0A7X1KD84</accession>
<sequence length="331" mass="33696">MADQDYYRSSTLSPAATPRAGIRTRAVIGTALLAFVIGGGAVGYAAWQGVIPPALLPSPGAAAPAQAPAATVAAIPAKPDTSGLAAHQDALEARAAALAERLDSLDLMASSAAGNAARAEALLVAAAARRALDRGAPLGLLEDQLRLRFGNSQPNAVATVIDAARDPVTLDQLVAGLDSLAPSLTTAPATDGTWQRFKREVAGLFVIRRASAPTPEPQAVLRRARILLEEGRSADAMSEVRRLPGAPGAAAWLNDVRRYDNARRALDLLETAALIDQRGLRDAKGGVVGTPPALAPAAAPGPAAAQPSLQAPAQSPARPAGGVVAPVVRPT</sequence>
<organism evidence="3 4">
    <name type="scientific">Novosphingobium aerophilum</name>
    <dbReference type="NCBI Taxonomy" id="2839843"/>
    <lineage>
        <taxon>Bacteria</taxon>
        <taxon>Pseudomonadati</taxon>
        <taxon>Pseudomonadota</taxon>
        <taxon>Alphaproteobacteria</taxon>
        <taxon>Sphingomonadales</taxon>
        <taxon>Sphingomonadaceae</taxon>
        <taxon>Novosphingobium</taxon>
    </lineage>
</organism>
<proteinExistence type="predicted"/>
<evidence type="ECO:0008006" key="5">
    <source>
        <dbReference type="Google" id="ProtNLM"/>
    </source>
</evidence>
<keyword evidence="2" id="KW-0812">Transmembrane</keyword>
<feature type="transmembrane region" description="Helical" evidence="2">
    <location>
        <begin position="26"/>
        <end position="47"/>
    </location>
</feature>
<dbReference type="EMBL" id="JACLAU010000032">
    <property type="protein sequence ID" value="MBC2653028.1"/>
    <property type="molecule type" value="Genomic_DNA"/>
</dbReference>
<evidence type="ECO:0000313" key="4">
    <source>
        <dbReference type="Proteomes" id="UP000520156"/>
    </source>
</evidence>
<reference evidence="3 4" key="1">
    <citation type="submission" date="2020-08" db="EMBL/GenBank/DDBJ databases">
        <title>The genome sequence of Novosphingobium flavum 4Y4.</title>
        <authorList>
            <person name="Liu Y."/>
        </authorList>
    </citation>
    <scope>NUCLEOTIDE SEQUENCE [LARGE SCALE GENOMIC DNA]</scope>
    <source>
        <strain evidence="3 4">4Y4</strain>
    </source>
</reference>
<protein>
    <recommendedName>
        <fullName evidence="5">Inner membrane protein</fullName>
    </recommendedName>
</protein>
<dbReference type="AlphaFoldDB" id="A0A7X1KD84"/>
<keyword evidence="2" id="KW-0472">Membrane</keyword>
<name>A0A7X1KD84_9SPHN</name>
<comment type="caution">
    <text evidence="3">The sequence shown here is derived from an EMBL/GenBank/DDBJ whole genome shotgun (WGS) entry which is preliminary data.</text>
</comment>
<evidence type="ECO:0000256" key="2">
    <source>
        <dbReference type="SAM" id="Phobius"/>
    </source>
</evidence>
<keyword evidence="4" id="KW-1185">Reference proteome</keyword>
<gene>
    <name evidence="3" type="ORF">H7F49_15125</name>
</gene>
<dbReference type="RefSeq" id="WP_185684414.1">
    <property type="nucleotide sequence ID" value="NZ_JACLAU010000032.1"/>
</dbReference>
<evidence type="ECO:0000256" key="1">
    <source>
        <dbReference type="SAM" id="MobiDB-lite"/>
    </source>
</evidence>
<evidence type="ECO:0000313" key="3">
    <source>
        <dbReference type="EMBL" id="MBC2653028.1"/>
    </source>
</evidence>
<dbReference type="Proteomes" id="UP000520156">
    <property type="component" value="Unassembled WGS sequence"/>
</dbReference>
<keyword evidence="2" id="KW-1133">Transmembrane helix</keyword>